<dbReference type="Proteomes" id="UP000256486">
    <property type="component" value="Unassembled WGS sequence"/>
</dbReference>
<dbReference type="AlphaFoldDB" id="A0A3E0VJE6"/>
<evidence type="ECO:0000313" key="2">
    <source>
        <dbReference type="Proteomes" id="UP000256486"/>
    </source>
</evidence>
<sequence length="183" mass="18626">MISPQLSHALRLAGLRWRPVSGDLFVISREGFEGDVFTVSDMTIEAHEYDTGTVLGFNGTTEWALDSVALDDALWMPAEHQLRALLGSTFRSLRQVGSRGAGGAGGVGRAGDGAVGGTGSAAGGAGVGSLDEDGLLVEESYEVEIVLSGQSRVFVAVDAADAYAGALLELIGASGGGLEADLG</sequence>
<name>A0A3E0VJE6_9MICO</name>
<gene>
    <name evidence="1" type="ORF">B7R54_11615</name>
</gene>
<protein>
    <recommendedName>
        <fullName evidence="3">Pilus assembly protein CpaE</fullName>
    </recommendedName>
</protein>
<evidence type="ECO:0008006" key="3">
    <source>
        <dbReference type="Google" id="ProtNLM"/>
    </source>
</evidence>
<dbReference type="EMBL" id="NBWZ01000001">
    <property type="protein sequence ID" value="RFA09779.1"/>
    <property type="molecule type" value="Genomic_DNA"/>
</dbReference>
<dbReference type="RefSeq" id="WP_116415179.1">
    <property type="nucleotide sequence ID" value="NZ_NBWZ01000001.1"/>
</dbReference>
<keyword evidence="2" id="KW-1185">Reference proteome</keyword>
<accession>A0A3E0VJE6</accession>
<dbReference type="OrthoDB" id="3295834at2"/>
<comment type="caution">
    <text evidence="1">The sequence shown here is derived from an EMBL/GenBank/DDBJ whole genome shotgun (WGS) entry which is preliminary data.</text>
</comment>
<proteinExistence type="predicted"/>
<reference evidence="1 2" key="1">
    <citation type="submission" date="2017-04" db="EMBL/GenBank/DDBJ databases">
        <title>Comparative genome analysis of Subtercola boreus.</title>
        <authorList>
            <person name="Cho Y.-J."/>
            <person name="Cho A."/>
            <person name="Kim O.-S."/>
            <person name="Lee J.-I."/>
        </authorList>
    </citation>
    <scope>NUCLEOTIDE SEQUENCE [LARGE SCALE GENOMIC DNA]</scope>
    <source>
        <strain evidence="1 2">K300</strain>
    </source>
</reference>
<evidence type="ECO:0000313" key="1">
    <source>
        <dbReference type="EMBL" id="RFA09779.1"/>
    </source>
</evidence>
<organism evidence="1 2">
    <name type="scientific">Subtercola boreus</name>
    <dbReference type="NCBI Taxonomy" id="120213"/>
    <lineage>
        <taxon>Bacteria</taxon>
        <taxon>Bacillati</taxon>
        <taxon>Actinomycetota</taxon>
        <taxon>Actinomycetes</taxon>
        <taxon>Micrococcales</taxon>
        <taxon>Microbacteriaceae</taxon>
        <taxon>Subtercola</taxon>
    </lineage>
</organism>